<dbReference type="AlphaFoldDB" id="A0A449B9Z6"/>
<reference evidence="1 2" key="1">
    <citation type="submission" date="2019-01" db="EMBL/GenBank/DDBJ databases">
        <authorList>
            <consortium name="Pathogen Informatics"/>
        </authorList>
    </citation>
    <scope>NUCLEOTIDE SEQUENCE [LARGE SCALE GENOMIC DNA]</scope>
    <source>
        <strain evidence="1 2">NCTC10184</strain>
    </source>
</reference>
<keyword evidence="1" id="KW-0489">Methyltransferase</keyword>
<organism evidence="1 2">
    <name type="scientific">Mycoplasmopsis columbinasalis</name>
    <dbReference type="NCBI Taxonomy" id="114880"/>
    <lineage>
        <taxon>Bacteria</taxon>
        <taxon>Bacillati</taxon>
        <taxon>Mycoplasmatota</taxon>
        <taxon>Mycoplasmoidales</taxon>
        <taxon>Metamycoplasmataceae</taxon>
        <taxon>Mycoplasmopsis</taxon>
    </lineage>
</organism>
<dbReference type="GO" id="GO:0009307">
    <property type="term" value="P:DNA restriction-modification system"/>
    <property type="evidence" value="ECO:0007669"/>
    <property type="project" value="InterPro"/>
</dbReference>
<dbReference type="KEGG" id="mcob:NCTC10184_00241"/>
<protein>
    <submittedName>
        <fullName evidence="1">Cytosine-specific DNA methyltransferase/Type II site-specific deoxyribonuclease</fullName>
    </submittedName>
</protein>
<evidence type="ECO:0000313" key="2">
    <source>
        <dbReference type="Proteomes" id="UP000290876"/>
    </source>
</evidence>
<dbReference type="InterPro" id="IPR019057">
    <property type="entry name" value="Restrct_endonuc_II_Eco47II"/>
</dbReference>
<accession>A0A449B9Z6</accession>
<keyword evidence="1" id="KW-0808">Transferase</keyword>
<dbReference type="Pfam" id="PF09553">
    <property type="entry name" value="RE_Eco47II"/>
    <property type="match status" value="1"/>
</dbReference>
<dbReference type="EMBL" id="LR215043">
    <property type="protein sequence ID" value="VEU78022.1"/>
    <property type="molecule type" value="Genomic_DNA"/>
</dbReference>
<dbReference type="REBASE" id="298874">
    <property type="entry name" value="Mco10184ORF240P"/>
</dbReference>
<keyword evidence="2" id="KW-1185">Reference proteome</keyword>
<proteinExistence type="predicted"/>
<dbReference type="RefSeq" id="WP_129622873.1">
    <property type="nucleotide sequence ID" value="NZ_LR215043.1"/>
</dbReference>
<dbReference type="GO" id="GO:0008168">
    <property type="term" value="F:methyltransferase activity"/>
    <property type="evidence" value="ECO:0007669"/>
    <property type="project" value="UniProtKB-KW"/>
</dbReference>
<name>A0A449B9Z6_9BACT</name>
<gene>
    <name evidence="1" type="primary">dcm_2</name>
    <name evidence="1" type="ORF">NCTC10184_00241</name>
</gene>
<dbReference type="OrthoDB" id="9806692at2"/>
<dbReference type="Proteomes" id="UP000290876">
    <property type="component" value="Chromosome"/>
</dbReference>
<dbReference type="GO" id="GO:0003677">
    <property type="term" value="F:DNA binding"/>
    <property type="evidence" value="ECO:0007669"/>
    <property type="project" value="InterPro"/>
</dbReference>
<dbReference type="GO" id="GO:0032259">
    <property type="term" value="P:methylation"/>
    <property type="evidence" value="ECO:0007669"/>
    <property type="project" value="UniProtKB-KW"/>
</dbReference>
<evidence type="ECO:0000313" key="1">
    <source>
        <dbReference type="EMBL" id="VEU78022.1"/>
    </source>
</evidence>
<sequence>MWKLNFISEADLTSVVRTTIEKYGEKIKPFDLKLFKKNVIDPIKLIFDKQVYGYSWDELIENEIFRQKDKSNNNEIGYFHQNIFKYIKNCSVPGHGWDVIYKPETKIKVDDEFWIEKVYVELKNKHNTMNYSSASRTYLKMQNQLLLEDKNTFCFLVEIVAKKSQNVIWETKIEDIELKNNRIRRVSVDKFYEIITGQYDAFYQLCMVLPKIINKVLNETKLFSKGKDTVSDELFVGIDDDEIKLVALYMLSFDSYHGFKEEKIKK</sequence>
<dbReference type="GO" id="GO:0009036">
    <property type="term" value="F:type II site-specific deoxyribonuclease activity"/>
    <property type="evidence" value="ECO:0007669"/>
    <property type="project" value="InterPro"/>
</dbReference>